<dbReference type="AlphaFoldDB" id="A0A1F5VDX5"/>
<name>A0A1F5VDX5_9BACT</name>
<keyword evidence="1" id="KW-0812">Transmembrane</keyword>
<evidence type="ECO:0000256" key="1">
    <source>
        <dbReference type="SAM" id="Phobius"/>
    </source>
</evidence>
<dbReference type="Proteomes" id="UP000178943">
    <property type="component" value="Unassembled WGS sequence"/>
</dbReference>
<proteinExistence type="predicted"/>
<evidence type="ECO:0000313" key="2">
    <source>
        <dbReference type="EMBL" id="OGF61626.1"/>
    </source>
</evidence>
<gene>
    <name evidence="2" type="ORF">A2Y62_06480</name>
</gene>
<reference evidence="2 3" key="1">
    <citation type="journal article" date="2016" name="Nat. Commun.">
        <title>Thousands of microbial genomes shed light on interconnected biogeochemical processes in an aquifer system.</title>
        <authorList>
            <person name="Anantharaman K."/>
            <person name="Brown C.T."/>
            <person name="Hug L.A."/>
            <person name="Sharon I."/>
            <person name="Castelle C.J."/>
            <person name="Probst A.J."/>
            <person name="Thomas B.C."/>
            <person name="Singh A."/>
            <person name="Wilkins M.J."/>
            <person name="Karaoz U."/>
            <person name="Brodie E.L."/>
            <person name="Williams K.H."/>
            <person name="Hubbard S.S."/>
            <person name="Banfield J.F."/>
        </authorList>
    </citation>
    <scope>NUCLEOTIDE SEQUENCE [LARGE SCALE GENOMIC DNA]</scope>
</reference>
<keyword evidence="1" id="KW-1133">Transmembrane helix</keyword>
<evidence type="ECO:0000313" key="3">
    <source>
        <dbReference type="Proteomes" id="UP000178943"/>
    </source>
</evidence>
<dbReference type="EMBL" id="MFGW01000190">
    <property type="protein sequence ID" value="OGF61626.1"/>
    <property type="molecule type" value="Genomic_DNA"/>
</dbReference>
<protein>
    <submittedName>
        <fullName evidence="2">Uncharacterized protein</fullName>
    </submittedName>
</protein>
<keyword evidence="1" id="KW-0472">Membrane</keyword>
<accession>A0A1F5VDX5</accession>
<organism evidence="2 3">
    <name type="scientific">Candidatus Fischerbacteria bacterium RBG_13_37_8</name>
    <dbReference type="NCBI Taxonomy" id="1817863"/>
    <lineage>
        <taxon>Bacteria</taxon>
        <taxon>Candidatus Fischeribacteriota</taxon>
    </lineage>
</organism>
<sequence length="148" mass="17626">MQKYLFVFDFETPAQSKNNDLFEYNDKDTEMVYIKAEKEEQAFLWGRKIAEKYVREMYNNRLMPYTGAAHIEKNETQYAPEILKKVPIVLYGMHPDIESMLLKRYGKDLDEWRSIIHEKVLQTTKSNKKYYIIAAIIIAIIILFALIF</sequence>
<feature type="transmembrane region" description="Helical" evidence="1">
    <location>
        <begin position="130"/>
        <end position="147"/>
    </location>
</feature>
<comment type="caution">
    <text evidence="2">The sequence shown here is derived from an EMBL/GenBank/DDBJ whole genome shotgun (WGS) entry which is preliminary data.</text>
</comment>